<sequence length="130" mass="15582">MPKQKTLKTMSKDERSLLLFLETRYVDYGGRVNLQHMNLEDMDIVEKWNKEKFIFFGRIVMRNHNSDGTNWCKLSQEAWKLAHEERKARAKRMWENKTWLSTKESRKMHGNPHLSGLNKKEEPSVIFEDV</sequence>
<gene>
    <name evidence="2" type="ORF">LCGC14_1678950</name>
</gene>
<proteinExistence type="predicted"/>
<evidence type="ECO:0000313" key="2">
    <source>
        <dbReference type="EMBL" id="KKM17129.1"/>
    </source>
</evidence>
<name>A0A0F9IBM6_9ZZZZ</name>
<feature type="region of interest" description="Disordered" evidence="1">
    <location>
        <begin position="101"/>
        <end position="130"/>
    </location>
</feature>
<protein>
    <submittedName>
        <fullName evidence="2">Uncharacterized protein</fullName>
    </submittedName>
</protein>
<comment type="caution">
    <text evidence="2">The sequence shown here is derived from an EMBL/GenBank/DDBJ whole genome shotgun (WGS) entry which is preliminary data.</text>
</comment>
<organism evidence="2">
    <name type="scientific">marine sediment metagenome</name>
    <dbReference type="NCBI Taxonomy" id="412755"/>
    <lineage>
        <taxon>unclassified sequences</taxon>
        <taxon>metagenomes</taxon>
        <taxon>ecological metagenomes</taxon>
    </lineage>
</organism>
<dbReference type="EMBL" id="LAZR01014522">
    <property type="protein sequence ID" value="KKM17129.1"/>
    <property type="molecule type" value="Genomic_DNA"/>
</dbReference>
<accession>A0A0F9IBM6</accession>
<evidence type="ECO:0000256" key="1">
    <source>
        <dbReference type="SAM" id="MobiDB-lite"/>
    </source>
</evidence>
<dbReference type="AlphaFoldDB" id="A0A0F9IBM6"/>
<reference evidence="2" key="1">
    <citation type="journal article" date="2015" name="Nature">
        <title>Complex archaea that bridge the gap between prokaryotes and eukaryotes.</title>
        <authorList>
            <person name="Spang A."/>
            <person name="Saw J.H."/>
            <person name="Jorgensen S.L."/>
            <person name="Zaremba-Niedzwiedzka K."/>
            <person name="Martijn J."/>
            <person name="Lind A.E."/>
            <person name="van Eijk R."/>
            <person name="Schleper C."/>
            <person name="Guy L."/>
            <person name="Ettema T.J."/>
        </authorList>
    </citation>
    <scope>NUCLEOTIDE SEQUENCE</scope>
</reference>